<dbReference type="SUPFAM" id="SSF46785">
    <property type="entry name" value="Winged helix' DNA-binding domain"/>
    <property type="match status" value="1"/>
</dbReference>
<organism evidence="1 2">
    <name type="scientific">Macrococcoides caseolyticum</name>
    <dbReference type="NCBI Taxonomy" id="69966"/>
    <lineage>
        <taxon>Bacteria</taxon>
        <taxon>Bacillati</taxon>
        <taxon>Bacillota</taxon>
        <taxon>Bacilli</taxon>
        <taxon>Bacillales</taxon>
        <taxon>Staphylococcaceae</taxon>
        <taxon>Macrococcoides</taxon>
    </lineage>
</organism>
<dbReference type="PANTHER" id="PTHR33221">
    <property type="entry name" value="WINGED HELIX-TURN-HELIX TRANSCRIPTIONAL REGULATOR, RRF2 FAMILY"/>
    <property type="match status" value="1"/>
</dbReference>
<dbReference type="Proteomes" id="UP000233482">
    <property type="component" value="Unassembled WGS sequence"/>
</dbReference>
<dbReference type="InterPro" id="IPR036390">
    <property type="entry name" value="WH_DNA-bd_sf"/>
</dbReference>
<name>A0A855H240_9STAP</name>
<accession>A0A855H240</accession>
<dbReference type="GO" id="GO:0003700">
    <property type="term" value="F:DNA-binding transcription factor activity"/>
    <property type="evidence" value="ECO:0007669"/>
    <property type="project" value="TreeGrafter"/>
</dbReference>
<sequence length="152" mass="17638">MVFINQQFNIAIHVLVFLGKHSNEQFSSLELCESVCVHPVQLRKVMRLLSSNKLVETRYGKKGGYRAIDDCLNISLAKLFMIFRDVDNDARIFTGKEDSDCKISRSMRKTMYNFSVKEYDLLKEYYKNICIGDVLADINEDNTNEKKNLIHS</sequence>
<dbReference type="Pfam" id="PF02082">
    <property type="entry name" value="Rrf2"/>
    <property type="match status" value="1"/>
</dbReference>
<gene>
    <name evidence="1" type="ORF">CW686_08900</name>
</gene>
<dbReference type="PROSITE" id="PS51197">
    <property type="entry name" value="HTH_RRF2_2"/>
    <property type="match status" value="1"/>
</dbReference>
<evidence type="ECO:0000313" key="1">
    <source>
        <dbReference type="EMBL" id="PKE25637.1"/>
    </source>
</evidence>
<comment type="caution">
    <text evidence="1">The sequence shown here is derived from an EMBL/GenBank/DDBJ whole genome shotgun (WGS) entry which is preliminary data.</text>
</comment>
<dbReference type="InterPro" id="IPR000944">
    <property type="entry name" value="Tscrpt_reg_Rrf2"/>
</dbReference>
<dbReference type="InterPro" id="IPR036388">
    <property type="entry name" value="WH-like_DNA-bd_sf"/>
</dbReference>
<evidence type="ECO:0000313" key="2">
    <source>
        <dbReference type="Proteomes" id="UP000233482"/>
    </source>
</evidence>
<dbReference type="AlphaFoldDB" id="A0A855H240"/>
<protein>
    <submittedName>
        <fullName evidence="1">Transcriptional regulator</fullName>
    </submittedName>
</protein>
<dbReference type="GO" id="GO:0005829">
    <property type="term" value="C:cytosol"/>
    <property type="evidence" value="ECO:0007669"/>
    <property type="project" value="TreeGrafter"/>
</dbReference>
<dbReference type="RefSeq" id="WP_101144285.1">
    <property type="nucleotide sequence ID" value="NZ_CP073801.1"/>
</dbReference>
<proteinExistence type="predicted"/>
<dbReference type="Gene3D" id="1.10.10.10">
    <property type="entry name" value="Winged helix-like DNA-binding domain superfamily/Winged helix DNA-binding domain"/>
    <property type="match status" value="1"/>
</dbReference>
<reference evidence="1 2" key="1">
    <citation type="submission" date="2017-12" db="EMBL/GenBank/DDBJ databases">
        <title>Genomics of Macrococcus caseolyticus.</title>
        <authorList>
            <person name="MacFadyen A.C."/>
            <person name="Paterson G.K."/>
        </authorList>
    </citation>
    <scope>NUCLEOTIDE SEQUENCE [LARGE SCALE GENOMIC DNA]</scope>
    <source>
        <strain evidence="1 2">5788_EF188</strain>
    </source>
</reference>
<dbReference type="EMBL" id="PIXC01000020">
    <property type="protein sequence ID" value="PKE25637.1"/>
    <property type="molecule type" value="Genomic_DNA"/>
</dbReference>
<dbReference type="PANTHER" id="PTHR33221:SF15">
    <property type="entry name" value="HTH-TYPE TRANSCRIPTIONAL REGULATOR YWGB-RELATED"/>
    <property type="match status" value="1"/>
</dbReference>